<protein>
    <recommendedName>
        <fullName evidence="2">DNA repair protein rad9</fullName>
    </recommendedName>
</protein>
<evidence type="ECO:0000256" key="1">
    <source>
        <dbReference type="ARBA" id="ARBA00008494"/>
    </source>
</evidence>
<keyword evidence="5" id="KW-1185">Reference proteome</keyword>
<dbReference type="InterPro" id="IPR046938">
    <property type="entry name" value="DNA_clamp_sf"/>
</dbReference>
<dbReference type="PIRSF" id="PIRSF009303">
    <property type="entry name" value="Cell_cycle_RAD9"/>
    <property type="match status" value="1"/>
</dbReference>
<dbReference type="RefSeq" id="XP_056036509.1">
    <property type="nucleotide sequence ID" value="XM_056179191.1"/>
</dbReference>
<dbReference type="KEGG" id="som:SOMG_00397"/>
<feature type="region of interest" description="Disordered" evidence="3">
    <location>
        <begin position="365"/>
        <end position="398"/>
    </location>
</feature>
<evidence type="ECO:0000256" key="2">
    <source>
        <dbReference type="PIRNR" id="PIRNR009303"/>
    </source>
</evidence>
<evidence type="ECO:0000313" key="5">
    <source>
        <dbReference type="Proteomes" id="UP001212411"/>
    </source>
</evidence>
<dbReference type="GeneID" id="80873880"/>
<gene>
    <name evidence="4" type="primary">rad9</name>
    <name evidence="4" type="ORF">SOMG_00397</name>
</gene>
<comment type="similarity">
    <text evidence="1 2">Belongs to the rad9 family.</text>
</comment>
<name>A0AAE9W9Q3_9SCHI</name>
<accession>A0AAE9W9Q3</accession>
<dbReference type="GO" id="GO:0006281">
    <property type="term" value="P:DNA repair"/>
    <property type="evidence" value="ECO:0007669"/>
    <property type="project" value="UniProtKB-UniRule"/>
</dbReference>
<proteinExistence type="inferred from homology"/>
<dbReference type="SUPFAM" id="SSF55979">
    <property type="entry name" value="DNA clamp"/>
    <property type="match status" value="1"/>
</dbReference>
<dbReference type="AlphaFoldDB" id="A0AAE9W9Q3"/>
<dbReference type="GO" id="GO:0000076">
    <property type="term" value="P:DNA replication checkpoint signaling"/>
    <property type="evidence" value="ECO:0007669"/>
    <property type="project" value="TreeGrafter"/>
</dbReference>
<dbReference type="PANTHER" id="PTHR15237">
    <property type="entry name" value="DNA REPAIR PROTEIN RAD9"/>
    <property type="match status" value="1"/>
</dbReference>
<dbReference type="PANTHER" id="PTHR15237:SF0">
    <property type="entry name" value="CELL CYCLE CHECKPOINT CONTROL PROTEIN"/>
    <property type="match status" value="1"/>
</dbReference>
<evidence type="ECO:0000313" key="4">
    <source>
        <dbReference type="EMBL" id="WBW72266.1"/>
    </source>
</evidence>
<dbReference type="InterPro" id="IPR007268">
    <property type="entry name" value="Rad9/Ddc1"/>
</dbReference>
<sequence>MEFVVSNTNLRDLSRIFLNLSRIDDAVNWEINKDQLILTTLNSSRSGFGKVALTKKFFDKFTFHPDTLFLTGFVSPTVRLSTQIKPILSIFRNKIFESTFLVNNNPNANTGATDSTSKKNVVVENIQLQITSGKECRVIFKFNCKHGVIKTYKIAYEQTQTLQAVFDKASCHNNWQINSKILKDLVEHFGQKTEELTIQPVHGRVLLTSFTEEVVHNKDVLKQPTQTTVSIDGKEFEQVSLNEGVIITLSLKEFRAAVLLAESLGTSIASYYSVSGKPALFTFNKGKFMEVEAQFILATVMGSDDYDESSSLGARWKQSGTANSSLFVPENTSAAPALNEDEATSASIGWQTNGDAETSRMFHSALDIPTNEESARKRPKQTTDEDNRPLFLEGMPDDNELMAFNNDVADDAEFGPTQHEQTFHGIFSQDDTEN</sequence>
<keyword evidence="2" id="KW-0227">DNA damage</keyword>
<dbReference type="Pfam" id="PF04139">
    <property type="entry name" value="Rad9"/>
    <property type="match status" value="1"/>
</dbReference>
<dbReference type="GO" id="GO:0031573">
    <property type="term" value="P:mitotic intra-S DNA damage checkpoint signaling"/>
    <property type="evidence" value="ECO:0007669"/>
    <property type="project" value="TreeGrafter"/>
</dbReference>
<organism evidence="4 5">
    <name type="scientific">Schizosaccharomyces osmophilus</name>
    <dbReference type="NCBI Taxonomy" id="2545709"/>
    <lineage>
        <taxon>Eukaryota</taxon>
        <taxon>Fungi</taxon>
        <taxon>Dikarya</taxon>
        <taxon>Ascomycota</taxon>
        <taxon>Taphrinomycotina</taxon>
        <taxon>Schizosaccharomycetes</taxon>
        <taxon>Schizosaccharomycetales</taxon>
        <taxon>Schizosaccharomycetaceae</taxon>
        <taxon>Schizosaccharomyces</taxon>
    </lineage>
</organism>
<dbReference type="EMBL" id="CP115611">
    <property type="protein sequence ID" value="WBW72266.1"/>
    <property type="molecule type" value="Genomic_DNA"/>
</dbReference>
<comment type="function">
    <text evidence="2">Acts in DNA repair and mutagenesis. Involved in promoting resistance to ionizing radiation and UV light, as well as regulating cell cycle progression after irradiation.</text>
</comment>
<dbReference type="Gene3D" id="3.70.10.10">
    <property type="match status" value="1"/>
</dbReference>
<dbReference type="InterPro" id="IPR026584">
    <property type="entry name" value="Rad9"/>
</dbReference>
<dbReference type="GO" id="GO:0071479">
    <property type="term" value="P:cellular response to ionizing radiation"/>
    <property type="evidence" value="ECO:0007669"/>
    <property type="project" value="TreeGrafter"/>
</dbReference>
<evidence type="ECO:0000256" key="3">
    <source>
        <dbReference type="SAM" id="MobiDB-lite"/>
    </source>
</evidence>
<reference evidence="4 5" key="1">
    <citation type="journal article" date="2023" name="G3 (Bethesda)">
        <title>A high-quality reference genome for the fission yeast Schizosaccharomyces osmophilus.</title>
        <authorList>
            <person name="Jia G.S."/>
            <person name="Zhang W.C."/>
            <person name="Liang Y."/>
            <person name="Liu X.H."/>
            <person name="Rhind N."/>
            <person name="Pidoux A."/>
            <person name="Brysch-Herzberg M."/>
            <person name="Du L.L."/>
        </authorList>
    </citation>
    <scope>NUCLEOTIDE SEQUENCE [LARGE SCALE GENOMIC DNA]</scope>
    <source>
        <strain evidence="4 5">CBS 15793</strain>
    </source>
</reference>
<feature type="compositionally biased region" description="Basic and acidic residues" evidence="3">
    <location>
        <begin position="373"/>
        <end position="388"/>
    </location>
</feature>
<dbReference type="GO" id="GO:0030896">
    <property type="term" value="C:checkpoint clamp complex"/>
    <property type="evidence" value="ECO:0007669"/>
    <property type="project" value="UniProtKB-UniRule"/>
</dbReference>
<dbReference type="Proteomes" id="UP001212411">
    <property type="component" value="Chromosome 1"/>
</dbReference>